<dbReference type="PATRIC" id="fig|1227496.3.peg.2292"/>
<keyword evidence="2 4" id="KW-0808">Transferase</keyword>
<name>L9XZ07_9EURY</name>
<evidence type="ECO:0000256" key="1">
    <source>
        <dbReference type="ARBA" id="ARBA00022676"/>
    </source>
</evidence>
<feature type="domain" description="Glycosyl transferase family 1" evidence="3">
    <location>
        <begin position="39"/>
        <end position="195"/>
    </location>
</feature>
<protein>
    <submittedName>
        <fullName evidence="4">Group 1 glycosyl transferase</fullName>
    </submittedName>
</protein>
<dbReference type="Proteomes" id="UP000011632">
    <property type="component" value="Unassembled WGS sequence"/>
</dbReference>
<dbReference type="SUPFAM" id="SSF53756">
    <property type="entry name" value="UDP-Glycosyltransferase/glycogen phosphorylase"/>
    <property type="match status" value="1"/>
</dbReference>
<dbReference type="GO" id="GO:0016757">
    <property type="term" value="F:glycosyltransferase activity"/>
    <property type="evidence" value="ECO:0007669"/>
    <property type="project" value="UniProtKB-KW"/>
</dbReference>
<keyword evidence="1" id="KW-0328">Glycosyltransferase</keyword>
<dbReference type="PANTHER" id="PTHR12526:SF510">
    <property type="entry name" value="D-INOSITOL 3-PHOSPHATE GLYCOSYLTRANSFERASE"/>
    <property type="match status" value="1"/>
</dbReference>
<proteinExistence type="predicted"/>
<evidence type="ECO:0000313" key="5">
    <source>
        <dbReference type="Proteomes" id="UP000011632"/>
    </source>
</evidence>
<dbReference type="PANTHER" id="PTHR12526">
    <property type="entry name" value="GLYCOSYLTRANSFERASE"/>
    <property type="match status" value="1"/>
</dbReference>
<dbReference type="AlphaFoldDB" id="L9XZ07"/>
<dbReference type="Gene3D" id="3.40.50.2000">
    <property type="entry name" value="Glycogen Phosphorylase B"/>
    <property type="match status" value="2"/>
</dbReference>
<dbReference type="EMBL" id="AOID01000031">
    <property type="protein sequence ID" value="ELY67054.1"/>
    <property type="molecule type" value="Genomic_DNA"/>
</dbReference>
<reference evidence="4 5" key="1">
    <citation type="journal article" date="2014" name="PLoS Genet.">
        <title>Phylogenetically driven sequencing of extremely halophilic archaea reveals strategies for static and dynamic osmo-response.</title>
        <authorList>
            <person name="Becker E.A."/>
            <person name="Seitzer P.M."/>
            <person name="Tritt A."/>
            <person name="Larsen D."/>
            <person name="Krusor M."/>
            <person name="Yao A.I."/>
            <person name="Wu D."/>
            <person name="Madern D."/>
            <person name="Eisen J.A."/>
            <person name="Darling A.E."/>
            <person name="Facciotti M.T."/>
        </authorList>
    </citation>
    <scope>NUCLEOTIDE SEQUENCE [LARGE SCALE GENOMIC DNA]</scope>
    <source>
        <strain evidence="4 5">JCM 10478</strain>
    </source>
</reference>
<comment type="caution">
    <text evidence="4">The sequence shown here is derived from an EMBL/GenBank/DDBJ whole genome shotgun (WGS) entry which is preliminary data.</text>
</comment>
<evidence type="ECO:0000256" key="2">
    <source>
        <dbReference type="ARBA" id="ARBA00022679"/>
    </source>
</evidence>
<dbReference type="STRING" id="1227496.C489_11340"/>
<keyword evidence="5" id="KW-1185">Reference proteome</keyword>
<dbReference type="InterPro" id="IPR001296">
    <property type="entry name" value="Glyco_trans_1"/>
</dbReference>
<sequence length="223" mass="24817">MLEHSDCLQEHADKCTVIPLSVDLETFGGNTPSVDLPIDERPTLLFVGRLTYYKGVDRLIDAVVDIDANVLLVGDGNQRESLERRVRDLGISDRVQFLGRVDDRTLHACYDAADVFVLPSVAESEAFGIVQLEAMAYGTPVINTDLPTGVPWVSRDGKTGVTVPPDDSEALADAIAVLLDDPKRRATYGEAARRRVEAEFSRERMLERTEELYDRLLNKGEWL</sequence>
<gene>
    <name evidence="4" type="ORF">C489_11340</name>
</gene>
<organism evidence="4 5">
    <name type="scientific">Natrinema versiforme JCM 10478</name>
    <dbReference type="NCBI Taxonomy" id="1227496"/>
    <lineage>
        <taxon>Archaea</taxon>
        <taxon>Methanobacteriati</taxon>
        <taxon>Methanobacteriota</taxon>
        <taxon>Stenosarchaea group</taxon>
        <taxon>Halobacteria</taxon>
        <taxon>Halobacteriales</taxon>
        <taxon>Natrialbaceae</taxon>
        <taxon>Natrinema</taxon>
    </lineage>
</organism>
<accession>L9XZ07</accession>
<evidence type="ECO:0000313" key="4">
    <source>
        <dbReference type="EMBL" id="ELY67054.1"/>
    </source>
</evidence>
<dbReference type="Pfam" id="PF00534">
    <property type="entry name" value="Glycos_transf_1"/>
    <property type="match status" value="1"/>
</dbReference>
<evidence type="ECO:0000259" key="3">
    <source>
        <dbReference type="Pfam" id="PF00534"/>
    </source>
</evidence>